<dbReference type="EMBL" id="JABRWJ010000001">
    <property type="protein sequence ID" value="NRF66049.1"/>
    <property type="molecule type" value="Genomic_DNA"/>
</dbReference>
<gene>
    <name evidence="4" type="ORF">HLB44_03500</name>
</gene>
<evidence type="ECO:0000313" key="4">
    <source>
        <dbReference type="EMBL" id="NRF66049.1"/>
    </source>
</evidence>
<keyword evidence="5" id="KW-1185">Reference proteome</keyword>
<evidence type="ECO:0000256" key="2">
    <source>
        <dbReference type="ARBA" id="ARBA00022801"/>
    </source>
</evidence>
<dbReference type="InterPro" id="IPR008979">
    <property type="entry name" value="Galactose-bd-like_sf"/>
</dbReference>
<reference evidence="4 5" key="1">
    <citation type="submission" date="2020-05" db="EMBL/GenBank/DDBJ databases">
        <title>Aquincola sp. isolate from soil.</title>
        <authorList>
            <person name="Han J."/>
            <person name="Kim D.-U."/>
        </authorList>
    </citation>
    <scope>NUCLEOTIDE SEQUENCE [LARGE SCALE GENOMIC DNA]</scope>
    <source>
        <strain evidence="4 5">S2</strain>
    </source>
</reference>
<feature type="domain" description="P/Homo B" evidence="3">
    <location>
        <begin position="645"/>
        <end position="766"/>
    </location>
</feature>
<comment type="caution">
    <text evidence="4">The sequence shown here is derived from an EMBL/GenBank/DDBJ whole genome shotgun (WGS) entry which is preliminary data.</text>
</comment>
<dbReference type="PROSITE" id="PS51829">
    <property type="entry name" value="P_HOMO_B"/>
    <property type="match status" value="2"/>
</dbReference>
<evidence type="ECO:0000313" key="5">
    <source>
        <dbReference type="Proteomes" id="UP000737171"/>
    </source>
</evidence>
<proteinExistence type="predicted"/>
<evidence type="ECO:0000256" key="1">
    <source>
        <dbReference type="ARBA" id="ARBA00022670"/>
    </source>
</evidence>
<protein>
    <submittedName>
        <fullName evidence="4">M6 family metalloprotease domain-containing protein</fullName>
    </submittedName>
</protein>
<dbReference type="InterPro" id="IPR008757">
    <property type="entry name" value="Peptidase_M6-like_domain"/>
</dbReference>
<dbReference type="Pfam" id="PF05547">
    <property type="entry name" value="Peptidase_M6"/>
    <property type="match status" value="1"/>
</dbReference>
<sequence length="766" mass="82583">MATPFSGKQFTFTQPDGSTIQLRGWGDQHYAVFETTDGYTVTRNPATGFYEVAQLSDDGERLEPAPGPLGHLDGAAAAVPRGLRIRRDAAHARGIEGMQRLGGRRCDQRREERRAQRRAMRALAAAGGPVFAPPQRATVGDFVGLCLLIDFADEPGTITREEVERFCNQPGYSGFGNHGSVRDYFFDNSIGRCRYTNIVAPYYRALHPKSFYTDRNIEQGVRARQLILEALNHLKGQGFDFAGLTPDSAGLVYAMNVYYAGEVVNNWAEGLWPHAWHLASAVPLAPGRSAFDYQFTDMSQQLALGTFCHENGHMLCDYPDLYDYGNESSGVGAYCLMCAGSHATEKNPAHVSAYLKRLSGWAGSVTNLEHGQQLTLEAGANQFAMYAKNSDEYFLIENRAKAGRDAGLPDEGLAIWHIDEGGDNSNELMTPASHYELSLEQADGAFALERQRGGLGDGTDLFGQVAKRFADTTTPSSKWWDGSASRLDIHAISAPGGQMSFRVALGDVVVPPQVLQKSSAPDRAVPDNQGLGITDVIEVAESVVFASLTIAVDISHSYRGDLRVRLMAPWGETIVLHPKGVGGNADDLKLVFDEATLPALAAWRGRNAQGTWRLTVQDLAPADNGRLNRWALQFAAATPPAGPVTLQEAPGTHIPDDDAVGIHRTLHSPAAGVIGAIEVTLDIAHSFIGDLRVLLISPAGSEVVLHDGIGGATDNIVKTYTAATTPGLAALAGEGMAGDWELRIADLARLDIGKLNAWKLVLQPAL</sequence>
<dbReference type="SUPFAM" id="SSF49785">
    <property type="entry name" value="Galactose-binding domain-like"/>
    <property type="match status" value="2"/>
</dbReference>
<dbReference type="Pfam" id="PF01483">
    <property type="entry name" value="P_proprotein"/>
    <property type="match status" value="2"/>
</dbReference>
<keyword evidence="4" id="KW-0482">Metalloprotease</keyword>
<dbReference type="PANTHER" id="PTHR41775">
    <property type="entry name" value="SECRETED PROTEIN-RELATED"/>
    <property type="match status" value="1"/>
</dbReference>
<organism evidence="4 5">
    <name type="scientific">Pseudaquabacterium terrae</name>
    <dbReference type="NCBI Taxonomy" id="2732868"/>
    <lineage>
        <taxon>Bacteria</taxon>
        <taxon>Pseudomonadati</taxon>
        <taxon>Pseudomonadota</taxon>
        <taxon>Betaproteobacteria</taxon>
        <taxon>Burkholderiales</taxon>
        <taxon>Sphaerotilaceae</taxon>
        <taxon>Pseudaquabacterium</taxon>
    </lineage>
</organism>
<name>A0ABX2EAF5_9BURK</name>
<dbReference type="Gene3D" id="2.60.120.260">
    <property type="entry name" value="Galactose-binding domain-like"/>
    <property type="match status" value="2"/>
</dbReference>
<accession>A0ABX2EAF5</accession>
<dbReference type="NCBIfam" id="TIGR03296">
    <property type="entry name" value="M6dom_TIGR03296"/>
    <property type="match status" value="1"/>
</dbReference>
<evidence type="ECO:0000259" key="3">
    <source>
        <dbReference type="PROSITE" id="PS51829"/>
    </source>
</evidence>
<dbReference type="GO" id="GO:0008237">
    <property type="term" value="F:metallopeptidase activity"/>
    <property type="evidence" value="ECO:0007669"/>
    <property type="project" value="UniProtKB-KW"/>
</dbReference>
<keyword evidence="1" id="KW-0645">Protease</keyword>
<dbReference type="RefSeq" id="WP_173120618.1">
    <property type="nucleotide sequence ID" value="NZ_JABRWJ010000001.1"/>
</dbReference>
<dbReference type="PANTHER" id="PTHR41775:SF1">
    <property type="entry name" value="PEPTIDASE M6-LIKE DOMAIN-CONTAINING PROTEIN"/>
    <property type="match status" value="1"/>
</dbReference>
<dbReference type="Proteomes" id="UP000737171">
    <property type="component" value="Unassembled WGS sequence"/>
</dbReference>
<dbReference type="InterPro" id="IPR002884">
    <property type="entry name" value="P_dom"/>
</dbReference>
<keyword evidence="2" id="KW-0378">Hydrolase</keyword>
<feature type="domain" description="P/Homo B" evidence="3">
    <location>
        <begin position="509"/>
        <end position="641"/>
    </location>
</feature>